<evidence type="ECO:0008006" key="4">
    <source>
        <dbReference type="Google" id="ProtNLM"/>
    </source>
</evidence>
<feature type="region of interest" description="Disordered" evidence="1">
    <location>
        <begin position="264"/>
        <end position="284"/>
    </location>
</feature>
<feature type="compositionally biased region" description="Polar residues" evidence="1">
    <location>
        <begin position="264"/>
        <end position="281"/>
    </location>
</feature>
<feature type="non-terminal residue" evidence="2">
    <location>
        <position position="385"/>
    </location>
</feature>
<name>A0ABQ5HHF4_9ASTR</name>
<accession>A0ABQ5HHF4</accession>
<evidence type="ECO:0000313" key="2">
    <source>
        <dbReference type="EMBL" id="GJT86647.1"/>
    </source>
</evidence>
<feature type="region of interest" description="Disordered" evidence="1">
    <location>
        <begin position="165"/>
        <end position="188"/>
    </location>
</feature>
<sequence length="385" mass="43505">MGVIEGYSFIKKKCFVCGSLSHLIKDCDYYEKKMAREAEVKKQRVVNTDNKVAKPVWTNANRVNHANKLVPRSVQLKCFILEHPMKKHVDRGLRWNSMWGLLPLDWGRHRIHICGLLSLDAGWGNQYTFKGNVKGVGYRWMFDIDYLTDSMNYIPVFLKNQANPHAGGSEVTNSARTSQTQNSNAFEEKDEDVELIVVPLAVKNTEEKVKSRTSSTNSKKEEILTEPQQEKGVSSTDTSEDNPKILAFRRELEEIALKYLGTVSRNNSTSTPSVNSGSEPVNTGELDPDDSAMPELEIFHQSETGIFDKASYDEEGVVTDFNSLPTEIEVSPTPTLRIHNIHPKSQILGDPKSAVQTRSKVQQKLGAHALFIYIQKQQRNNHKDQ</sequence>
<keyword evidence="3" id="KW-1185">Reference proteome</keyword>
<feature type="compositionally biased region" description="Polar residues" evidence="1">
    <location>
        <begin position="170"/>
        <end position="185"/>
    </location>
</feature>
<proteinExistence type="predicted"/>
<evidence type="ECO:0000256" key="1">
    <source>
        <dbReference type="SAM" id="MobiDB-lite"/>
    </source>
</evidence>
<feature type="region of interest" description="Disordered" evidence="1">
    <location>
        <begin position="206"/>
        <end position="242"/>
    </location>
</feature>
<protein>
    <recommendedName>
        <fullName evidence="4">CCHC-type domain-containing protein</fullName>
    </recommendedName>
</protein>
<gene>
    <name evidence="2" type="ORF">Tco_1068364</name>
</gene>
<reference evidence="2" key="1">
    <citation type="journal article" date="2022" name="Int. J. Mol. Sci.">
        <title>Draft Genome of Tanacetum Coccineum: Genomic Comparison of Closely Related Tanacetum-Family Plants.</title>
        <authorList>
            <person name="Yamashiro T."/>
            <person name="Shiraishi A."/>
            <person name="Nakayama K."/>
            <person name="Satake H."/>
        </authorList>
    </citation>
    <scope>NUCLEOTIDE SEQUENCE</scope>
</reference>
<evidence type="ECO:0000313" key="3">
    <source>
        <dbReference type="Proteomes" id="UP001151760"/>
    </source>
</evidence>
<organism evidence="2 3">
    <name type="scientific">Tanacetum coccineum</name>
    <dbReference type="NCBI Taxonomy" id="301880"/>
    <lineage>
        <taxon>Eukaryota</taxon>
        <taxon>Viridiplantae</taxon>
        <taxon>Streptophyta</taxon>
        <taxon>Embryophyta</taxon>
        <taxon>Tracheophyta</taxon>
        <taxon>Spermatophyta</taxon>
        <taxon>Magnoliopsida</taxon>
        <taxon>eudicotyledons</taxon>
        <taxon>Gunneridae</taxon>
        <taxon>Pentapetalae</taxon>
        <taxon>asterids</taxon>
        <taxon>campanulids</taxon>
        <taxon>Asterales</taxon>
        <taxon>Asteraceae</taxon>
        <taxon>Asteroideae</taxon>
        <taxon>Anthemideae</taxon>
        <taxon>Anthemidinae</taxon>
        <taxon>Tanacetum</taxon>
    </lineage>
</organism>
<reference evidence="2" key="2">
    <citation type="submission" date="2022-01" db="EMBL/GenBank/DDBJ databases">
        <authorList>
            <person name="Yamashiro T."/>
            <person name="Shiraishi A."/>
            <person name="Satake H."/>
            <person name="Nakayama K."/>
        </authorList>
    </citation>
    <scope>NUCLEOTIDE SEQUENCE</scope>
</reference>
<dbReference type="Proteomes" id="UP001151760">
    <property type="component" value="Unassembled WGS sequence"/>
</dbReference>
<comment type="caution">
    <text evidence="2">The sequence shown here is derived from an EMBL/GenBank/DDBJ whole genome shotgun (WGS) entry which is preliminary data.</text>
</comment>
<dbReference type="EMBL" id="BQNB010019565">
    <property type="protein sequence ID" value="GJT86647.1"/>
    <property type="molecule type" value="Genomic_DNA"/>
</dbReference>